<dbReference type="PaxDb" id="3708-A0A078GT56"/>
<dbReference type="AlphaFoldDB" id="A0A078GT56"/>
<dbReference type="Gramene" id="CDY28384">
    <property type="protein sequence ID" value="CDY28384"/>
    <property type="gene ID" value="GSBRNA2T00040207001"/>
</dbReference>
<evidence type="ECO:0000313" key="1">
    <source>
        <dbReference type="EMBL" id="CDY28384.1"/>
    </source>
</evidence>
<name>A0A078GT56_BRANA</name>
<protein>
    <submittedName>
        <fullName evidence="1">BnaA05g18560D protein</fullName>
    </submittedName>
</protein>
<accession>A0A078GT56</accession>
<reference evidence="1 2" key="1">
    <citation type="journal article" date="2014" name="Science">
        <title>Plant genetics. Early allopolyploid evolution in the post-Neolithic Brassica napus oilseed genome.</title>
        <authorList>
            <person name="Chalhoub B."/>
            <person name="Denoeud F."/>
            <person name="Liu S."/>
            <person name="Parkin I.A."/>
            <person name="Tang H."/>
            <person name="Wang X."/>
            <person name="Chiquet J."/>
            <person name="Belcram H."/>
            <person name="Tong C."/>
            <person name="Samans B."/>
            <person name="Correa M."/>
            <person name="Da Silva C."/>
            <person name="Just J."/>
            <person name="Falentin C."/>
            <person name="Koh C.S."/>
            <person name="Le Clainche I."/>
            <person name="Bernard M."/>
            <person name="Bento P."/>
            <person name="Noel B."/>
            <person name="Labadie K."/>
            <person name="Alberti A."/>
            <person name="Charles M."/>
            <person name="Arnaud D."/>
            <person name="Guo H."/>
            <person name="Daviaud C."/>
            <person name="Alamery S."/>
            <person name="Jabbari K."/>
            <person name="Zhao M."/>
            <person name="Edger P.P."/>
            <person name="Chelaifa H."/>
            <person name="Tack D."/>
            <person name="Lassalle G."/>
            <person name="Mestiri I."/>
            <person name="Schnel N."/>
            <person name="Le Paslier M.C."/>
            <person name="Fan G."/>
            <person name="Renault V."/>
            <person name="Bayer P.E."/>
            <person name="Golicz A.A."/>
            <person name="Manoli S."/>
            <person name="Lee T.H."/>
            <person name="Thi V.H."/>
            <person name="Chalabi S."/>
            <person name="Hu Q."/>
            <person name="Fan C."/>
            <person name="Tollenaere R."/>
            <person name="Lu Y."/>
            <person name="Battail C."/>
            <person name="Shen J."/>
            <person name="Sidebottom C.H."/>
            <person name="Wang X."/>
            <person name="Canaguier A."/>
            <person name="Chauveau A."/>
            <person name="Berard A."/>
            <person name="Deniot G."/>
            <person name="Guan M."/>
            <person name="Liu Z."/>
            <person name="Sun F."/>
            <person name="Lim Y.P."/>
            <person name="Lyons E."/>
            <person name="Town C.D."/>
            <person name="Bancroft I."/>
            <person name="Wang X."/>
            <person name="Meng J."/>
            <person name="Ma J."/>
            <person name="Pires J.C."/>
            <person name="King G.J."/>
            <person name="Brunel D."/>
            <person name="Delourme R."/>
            <person name="Renard M."/>
            <person name="Aury J.M."/>
            <person name="Adams K.L."/>
            <person name="Batley J."/>
            <person name="Snowdon R.J."/>
            <person name="Tost J."/>
            <person name="Edwards D."/>
            <person name="Zhou Y."/>
            <person name="Hua W."/>
            <person name="Sharpe A.G."/>
            <person name="Paterson A.H."/>
            <person name="Guan C."/>
            <person name="Wincker P."/>
        </authorList>
    </citation>
    <scope>NUCLEOTIDE SEQUENCE [LARGE SCALE GENOMIC DNA]</scope>
    <source>
        <strain evidence="2">cv. Darmor-bzh</strain>
    </source>
</reference>
<sequence length="54" mass="5892">MAIVTALKPQSMPTTFTSMLLLFLQAHAWRLSIWAGPFGSGLSGKLAMSRKVEI</sequence>
<dbReference type="EMBL" id="LK032219">
    <property type="protein sequence ID" value="CDY28384.1"/>
    <property type="molecule type" value="Genomic_DNA"/>
</dbReference>
<dbReference type="Proteomes" id="UP000028999">
    <property type="component" value="Unassembled WGS sequence"/>
</dbReference>
<proteinExistence type="predicted"/>
<keyword evidence="2" id="KW-1185">Reference proteome</keyword>
<gene>
    <name evidence="1" type="primary">BnaA05g18560D</name>
    <name evidence="1" type="ORF">GSBRNA2T00040207001</name>
</gene>
<organism evidence="1 2">
    <name type="scientific">Brassica napus</name>
    <name type="common">Rape</name>
    <dbReference type="NCBI Taxonomy" id="3708"/>
    <lineage>
        <taxon>Eukaryota</taxon>
        <taxon>Viridiplantae</taxon>
        <taxon>Streptophyta</taxon>
        <taxon>Embryophyta</taxon>
        <taxon>Tracheophyta</taxon>
        <taxon>Spermatophyta</taxon>
        <taxon>Magnoliopsida</taxon>
        <taxon>eudicotyledons</taxon>
        <taxon>Gunneridae</taxon>
        <taxon>Pentapetalae</taxon>
        <taxon>rosids</taxon>
        <taxon>malvids</taxon>
        <taxon>Brassicales</taxon>
        <taxon>Brassicaceae</taxon>
        <taxon>Brassiceae</taxon>
        <taxon>Brassica</taxon>
    </lineage>
</organism>
<evidence type="ECO:0000313" key="2">
    <source>
        <dbReference type="Proteomes" id="UP000028999"/>
    </source>
</evidence>